<evidence type="ECO:0000313" key="2">
    <source>
        <dbReference type="Proteomes" id="UP000318081"/>
    </source>
</evidence>
<dbReference type="Proteomes" id="UP000318081">
    <property type="component" value="Chromosome"/>
</dbReference>
<proteinExistence type="predicted"/>
<evidence type="ECO:0000313" key="1">
    <source>
        <dbReference type="EMBL" id="QDV86789.1"/>
    </source>
</evidence>
<reference evidence="1 2" key="1">
    <citation type="submission" date="2019-02" db="EMBL/GenBank/DDBJ databases">
        <title>Deep-cultivation of Planctomycetes and their phenomic and genomic characterization uncovers novel biology.</title>
        <authorList>
            <person name="Wiegand S."/>
            <person name="Jogler M."/>
            <person name="Boedeker C."/>
            <person name="Pinto D."/>
            <person name="Vollmers J."/>
            <person name="Rivas-Marin E."/>
            <person name="Kohn T."/>
            <person name="Peeters S.H."/>
            <person name="Heuer A."/>
            <person name="Rast P."/>
            <person name="Oberbeckmann S."/>
            <person name="Bunk B."/>
            <person name="Jeske O."/>
            <person name="Meyerdierks A."/>
            <person name="Storesund J.E."/>
            <person name="Kallscheuer N."/>
            <person name="Luecker S."/>
            <person name="Lage O.M."/>
            <person name="Pohl T."/>
            <person name="Merkel B.J."/>
            <person name="Hornburger P."/>
            <person name="Mueller R.-W."/>
            <person name="Bruemmer F."/>
            <person name="Labrenz M."/>
            <person name="Spormann A.M."/>
            <person name="Op den Camp H."/>
            <person name="Overmann J."/>
            <person name="Amann R."/>
            <person name="Jetten M.S.M."/>
            <person name="Mascher T."/>
            <person name="Medema M.H."/>
            <person name="Devos D.P."/>
            <person name="Kaster A.-K."/>
            <person name="Ovreas L."/>
            <person name="Rohde M."/>
            <person name="Galperin M.Y."/>
            <person name="Jogler C."/>
        </authorList>
    </citation>
    <scope>NUCLEOTIDE SEQUENCE [LARGE SCALE GENOMIC DNA]</scope>
    <source>
        <strain evidence="1 2">TBK1r</strain>
    </source>
</reference>
<keyword evidence="2" id="KW-1185">Reference proteome</keyword>
<gene>
    <name evidence="1" type="ORF">TBK1r_58140</name>
</gene>
<sequence>MQRRTTLRRFSTACSFAFLVVWLPGFVCLTPANIHAWEPKNEAVVAGHAFLELDAPLLTESSGLAFSHVAPQCVWSHNDSGDKARLYAFTTSGKYCGRLVLRGVAAHDWEDMASFDDGGARLLVADVGDNDAQRKSVSLYLFDEPDPRKRTFVNSFQHLVIRYPGGPRNCESVAVDVRRRRILMLGKSPLLATMYEIPLPERPQGDRTAVGPSVIELEAKPIQTLAIPLATGMDFCPLTGDLWISNYLQAYRFPASKRIPLETRLRQIPDIFELPKLKQVEAIAGDGKGRVWVTSEGIPAKMQRLVFTP</sequence>
<accession>A0ABX5XXN7</accession>
<protein>
    <recommendedName>
        <fullName evidence="3">SMP-30/Gluconolaconase/LRE-like region</fullName>
    </recommendedName>
</protein>
<evidence type="ECO:0008006" key="3">
    <source>
        <dbReference type="Google" id="ProtNLM"/>
    </source>
</evidence>
<dbReference type="EMBL" id="CP036432">
    <property type="protein sequence ID" value="QDV86789.1"/>
    <property type="molecule type" value="Genomic_DNA"/>
</dbReference>
<dbReference type="RefSeq" id="WP_145218183.1">
    <property type="nucleotide sequence ID" value="NZ_CP036432.1"/>
</dbReference>
<organism evidence="1 2">
    <name type="scientific">Stieleria magnilauensis</name>
    <dbReference type="NCBI Taxonomy" id="2527963"/>
    <lineage>
        <taxon>Bacteria</taxon>
        <taxon>Pseudomonadati</taxon>
        <taxon>Planctomycetota</taxon>
        <taxon>Planctomycetia</taxon>
        <taxon>Pirellulales</taxon>
        <taxon>Pirellulaceae</taxon>
        <taxon>Stieleria</taxon>
    </lineage>
</organism>
<name>A0ABX5XXN7_9BACT</name>